<dbReference type="EMBL" id="JAQQEZ010000017">
    <property type="protein sequence ID" value="MFM0004017.1"/>
    <property type="molecule type" value="Genomic_DNA"/>
</dbReference>
<protein>
    <recommendedName>
        <fullName evidence="4">Secreted protein</fullName>
    </recommendedName>
</protein>
<keyword evidence="3" id="KW-1185">Reference proteome</keyword>
<evidence type="ECO:0000313" key="3">
    <source>
        <dbReference type="Proteomes" id="UP001629230"/>
    </source>
</evidence>
<feature type="signal peptide" evidence="1">
    <location>
        <begin position="1"/>
        <end position="27"/>
    </location>
</feature>
<comment type="caution">
    <text evidence="2">The sequence shown here is derived from an EMBL/GenBank/DDBJ whole genome shotgun (WGS) entry which is preliminary data.</text>
</comment>
<dbReference type="RefSeq" id="WP_408178972.1">
    <property type="nucleotide sequence ID" value="NZ_JAQQEZ010000017.1"/>
</dbReference>
<feature type="chain" id="PRO_5047267972" description="Secreted protein" evidence="1">
    <location>
        <begin position="28"/>
        <end position="190"/>
    </location>
</feature>
<evidence type="ECO:0000256" key="1">
    <source>
        <dbReference type="SAM" id="SignalP"/>
    </source>
</evidence>
<keyword evidence="1" id="KW-0732">Signal</keyword>
<evidence type="ECO:0000313" key="2">
    <source>
        <dbReference type="EMBL" id="MFM0004017.1"/>
    </source>
</evidence>
<dbReference type="Proteomes" id="UP001629230">
    <property type="component" value="Unassembled WGS sequence"/>
</dbReference>
<organism evidence="2 3">
    <name type="scientific">Paraburkholderia dipogonis</name>
    <dbReference type="NCBI Taxonomy" id="1211383"/>
    <lineage>
        <taxon>Bacteria</taxon>
        <taxon>Pseudomonadati</taxon>
        <taxon>Pseudomonadota</taxon>
        <taxon>Betaproteobacteria</taxon>
        <taxon>Burkholderiales</taxon>
        <taxon>Burkholderiaceae</taxon>
        <taxon>Paraburkholderia</taxon>
    </lineage>
</organism>
<gene>
    <name evidence="2" type="ORF">PQR57_23705</name>
</gene>
<evidence type="ECO:0008006" key="4">
    <source>
        <dbReference type="Google" id="ProtNLM"/>
    </source>
</evidence>
<proteinExistence type="predicted"/>
<sequence length="190" mass="19934">MKRVISFVLAAFSAAVCLLSVPQTSFAQVWGIGPDGRVGYISTRNPISPNCAPPQVWTLTNGHYSCQTPVPPPPTCGPGYVQTASPTWNGSSWVGLGCTPYSPPPQDPQAVCMANLPAGWSIGGAYQGRTGTPPAGQTLLDYFGSGDQGYTDKCGNPVVMNHLSCFVRSSDNGFIKWTEASDFGTGSCGH</sequence>
<reference evidence="2 3" key="1">
    <citation type="journal article" date="2024" name="Chem. Sci.">
        <title>Discovery of megapolipeptins by genome mining of a Burkholderiales bacteria collection.</title>
        <authorList>
            <person name="Paulo B.S."/>
            <person name="Recchia M.J.J."/>
            <person name="Lee S."/>
            <person name="Fergusson C.H."/>
            <person name="Romanowski S.B."/>
            <person name="Hernandez A."/>
            <person name="Krull N."/>
            <person name="Liu D.Y."/>
            <person name="Cavanagh H."/>
            <person name="Bos A."/>
            <person name="Gray C.A."/>
            <person name="Murphy B.T."/>
            <person name="Linington R.G."/>
            <person name="Eustaquio A.S."/>
        </authorList>
    </citation>
    <scope>NUCLEOTIDE SEQUENCE [LARGE SCALE GENOMIC DNA]</scope>
    <source>
        <strain evidence="2 3">RL17-350-BIC-A</strain>
    </source>
</reference>
<accession>A0ABW9ATW8</accession>
<name>A0ABW9ATW8_9BURK</name>